<accession>A0A8S3BNS7</accession>
<dbReference type="PROSITE" id="PS50835">
    <property type="entry name" value="IG_LIKE"/>
    <property type="match status" value="1"/>
</dbReference>
<dbReference type="InterPro" id="IPR013783">
    <property type="entry name" value="Ig-like_fold"/>
</dbReference>
<proteinExistence type="predicted"/>
<comment type="caution">
    <text evidence="2">The sequence shown here is derived from an EMBL/GenBank/DDBJ whole genome shotgun (WGS) entry which is preliminary data.</text>
</comment>
<reference evidence="2" key="1">
    <citation type="submission" date="2021-02" db="EMBL/GenBank/DDBJ databases">
        <authorList>
            <person name="Nowell W R."/>
        </authorList>
    </citation>
    <scope>NUCLEOTIDE SEQUENCE</scope>
</reference>
<dbReference type="AlphaFoldDB" id="A0A8S3BNS7"/>
<dbReference type="EMBL" id="CAJOBI010159524">
    <property type="protein sequence ID" value="CAF4845378.1"/>
    <property type="molecule type" value="Genomic_DNA"/>
</dbReference>
<organism evidence="2 3">
    <name type="scientific">Rotaria magnacalcarata</name>
    <dbReference type="NCBI Taxonomy" id="392030"/>
    <lineage>
        <taxon>Eukaryota</taxon>
        <taxon>Metazoa</taxon>
        <taxon>Spiralia</taxon>
        <taxon>Gnathifera</taxon>
        <taxon>Rotifera</taxon>
        <taxon>Eurotatoria</taxon>
        <taxon>Bdelloidea</taxon>
        <taxon>Philodinida</taxon>
        <taxon>Philodinidae</taxon>
        <taxon>Rotaria</taxon>
    </lineage>
</organism>
<evidence type="ECO:0000313" key="3">
    <source>
        <dbReference type="Proteomes" id="UP000676336"/>
    </source>
</evidence>
<feature type="domain" description="Ig-like" evidence="1">
    <location>
        <begin position="38"/>
        <end position="80"/>
    </location>
</feature>
<feature type="non-terminal residue" evidence="2">
    <location>
        <position position="80"/>
    </location>
</feature>
<evidence type="ECO:0000259" key="1">
    <source>
        <dbReference type="PROSITE" id="PS50835"/>
    </source>
</evidence>
<dbReference type="InterPro" id="IPR013098">
    <property type="entry name" value="Ig_I-set"/>
</dbReference>
<name>A0A8S3BNS7_9BILA</name>
<dbReference type="PANTHER" id="PTHR47633">
    <property type="entry name" value="IMMUNOGLOBULIN"/>
    <property type="match status" value="1"/>
</dbReference>
<protein>
    <recommendedName>
        <fullName evidence="1">Ig-like domain-containing protein</fullName>
    </recommendedName>
</protein>
<dbReference type="PANTHER" id="PTHR47633:SF7">
    <property type="entry name" value="TITIN HOMOLOG"/>
    <property type="match status" value="1"/>
</dbReference>
<dbReference type="Pfam" id="PF07679">
    <property type="entry name" value="I-set"/>
    <property type="match status" value="1"/>
</dbReference>
<dbReference type="SUPFAM" id="SSF48726">
    <property type="entry name" value="Immunoglobulin"/>
    <property type="match status" value="2"/>
</dbReference>
<gene>
    <name evidence="2" type="ORF">SMN809_LOCUS49135</name>
</gene>
<dbReference type="Gene3D" id="2.60.40.10">
    <property type="entry name" value="Immunoglobulins"/>
    <property type="match status" value="2"/>
</dbReference>
<dbReference type="InterPro" id="IPR007110">
    <property type="entry name" value="Ig-like_dom"/>
</dbReference>
<evidence type="ECO:0000313" key="2">
    <source>
        <dbReference type="EMBL" id="CAF4845378.1"/>
    </source>
</evidence>
<feature type="non-terminal residue" evidence="2">
    <location>
        <position position="1"/>
    </location>
</feature>
<dbReference type="GO" id="GO:0004672">
    <property type="term" value="F:protein kinase activity"/>
    <property type="evidence" value="ECO:0007669"/>
    <property type="project" value="TreeGrafter"/>
</dbReference>
<sequence>ILTVNRADLTDGGVFKVVATNPQGSVTSTCNVTVLMKPKIESKQQDIQAVIGETAQFNAKISGLPKPTIQWFKNGQPFDI</sequence>
<dbReference type="InterPro" id="IPR036179">
    <property type="entry name" value="Ig-like_dom_sf"/>
</dbReference>
<dbReference type="Proteomes" id="UP000676336">
    <property type="component" value="Unassembled WGS sequence"/>
</dbReference>